<protein>
    <submittedName>
        <fullName evidence="2">Uncharacterized protein</fullName>
    </submittedName>
</protein>
<sequence>MAFRRFRKRFEYINDEGQKVTVPRNWAGELPEEIVAKADKSGATLIDKSKQTEKPKASDERTKDQLLAEASRRKLAIKSSATKPEILTALQTASAPFAKPVEDLTDAELAVEAKTRGLDIDDEADSNALRAALMLAFEPLS</sequence>
<feature type="region of interest" description="Disordered" evidence="1">
    <location>
        <begin position="41"/>
        <end position="63"/>
    </location>
</feature>
<dbReference type="Proteomes" id="UP001217476">
    <property type="component" value="Chromosome"/>
</dbReference>
<gene>
    <name evidence="2" type="ORF">P0Y65_20680</name>
</gene>
<feature type="compositionally biased region" description="Basic and acidic residues" evidence="1">
    <location>
        <begin position="47"/>
        <end position="63"/>
    </location>
</feature>
<evidence type="ECO:0000313" key="2">
    <source>
        <dbReference type="EMBL" id="WEK04559.1"/>
    </source>
</evidence>
<organism evidence="2 3">
    <name type="scientific">Candidatus Devosia phytovorans</name>
    <dbReference type="NCBI Taxonomy" id="3121372"/>
    <lineage>
        <taxon>Bacteria</taxon>
        <taxon>Pseudomonadati</taxon>
        <taxon>Pseudomonadota</taxon>
        <taxon>Alphaproteobacteria</taxon>
        <taxon>Hyphomicrobiales</taxon>
        <taxon>Devosiaceae</taxon>
        <taxon>Devosia</taxon>
    </lineage>
</organism>
<dbReference type="EMBL" id="CP119312">
    <property type="protein sequence ID" value="WEK04559.1"/>
    <property type="molecule type" value="Genomic_DNA"/>
</dbReference>
<evidence type="ECO:0000256" key="1">
    <source>
        <dbReference type="SAM" id="MobiDB-lite"/>
    </source>
</evidence>
<dbReference type="AlphaFoldDB" id="A0AAJ5VTK4"/>
<name>A0AAJ5VTK4_9HYPH</name>
<proteinExistence type="predicted"/>
<accession>A0AAJ5VTK4</accession>
<reference evidence="2" key="1">
    <citation type="submission" date="2023-03" db="EMBL/GenBank/DDBJ databases">
        <title>Andean soil-derived lignocellulolytic bacterial consortium as a source of novel taxa and putative plastic-active enzymes.</title>
        <authorList>
            <person name="Diaz-Garcia L."/>
            <person name="Chuvochina M."/>
            <person name="Feuerriegel G."/>
            <person name="Bunk B."/>
            <person name="Sproer C."/>
            <person name="Streit W.R."/>
            <person name="Rodriguez L.M."/>
            <person name="Overmann J."/>
            <person name="Jimenez D.J."/>
        </authorList>
    </citation>
    <scope>NUCLEOTIDE SEQUENCE</scope>
    <source>
        <strain evidence="2">MAG 4196</strain>
    </source>
</reference>
<evidence type="ECO:0000313" key="3">
    <source>
        <dbReference type="Proteomes" id="UP001217476"/>
    </source>
</evidence>